<comment type="subcellular location">
    <subcellularLocation>
        <location evidence="1">Membrane</location>
    </subcellularLocation>
</comment>
<evidence type="ECO:0000256" key="6">
    <source>
        <dbReference type="SAM" id="MobiDB-lite"/>
    </source>
</evidence>
<evidence type="ECO:0000256" key="2">
    <source>
        <dbReference type="ARBA" id="ARBA00022692"/>
    </source>
</evidence>
<dbReference type="SMART" id="SM00255">
    <property type="entry name" value="TIR"/>
    <property type="match status" value="1"/>
</dbReference>
<reference evidence="9" key="1">
    <citation type="submission" date="2025-08" db="UniProtKB">
        <authorList>
            <consortium name="RefSeq"/>
        </authorList>
    </citation>
    <scope>IDENTIFICATION</scope>
    <source>
        <tissue evidence="9">Testes</tissue>
    </source>
</reference>
<feature type="non-terminal residue" evidence="9">
    <location>
        <position position="1"/>
    </location>
</feature>
<dbReference type="InterPro" id="IPR035897">
    <property type="entry name" value="Toll_tir_struct_dom_sf"/>
</dbReference>
<keyword evidence="5" id="KW-0472">Membrane</keyword>
<accession>A0ABM0MFH0</accession>
<dbReference type="PANTHER" id="PTHR24365">
    <property type="entry name" value="TOLL-LIKE RECEPTOR"/>
    <property type="match status" value="1"/>
</dbReference>
<dbReference type="SUPFAM" id="SSF52200">
    <property type="entry name" value="Toll/Interleukin receptor TIR domain"/>
    <property type="match status" value="1"/>
</dbReference>
<organism evidence="8 9">
    <name type="scientific">Saccoglossus kowalevskii</name>
    <name type="common">Acorn worm</name>
    <dbReference type="NCBI Taxonomy" id="10224"/>
    <lineage>
        <taxon>Eukaryota</taxon>
        <taxon>Metazoa</taxon>
        <taxon>Hemichordata</taxon>
        <taxon>Enteropneusta</taxon>
        <taxon>Harrimaniidae</taxon>
        <taxon>Saccoglossus</taxon>
    </lineage>
</organism>
<gene>
    <name evidence="9" type="primary">LOC102808224</name>
</gene>
<feature type="region of interest" description="Disordered" evidence="6">
    <location>
        <begin position="190"/>
        <end position="227"/>
    </location>
</feature>
<protein>
    <submittedName>
        <fullName evidence="9">X-linked interleukin-1 receptor accessory protein-like 2-like</fullName>
    </submittedName>
</protein>
<dbReference type="Gene3D" id="3.40.50.10140">
    <property type="entry name" value="Toll/interleukin-1 receptor homology (TIR) domain"/>
    <property type="match status" value="1"/>
</dbReference>
<evidence type="ECO:0000256" key="5">
    <source>
        <dbReference type="ARBA" id="ARBA00023136"/>
    </source>
</evidence>
<proteinExistence type="predicted"/>
<dbReference type="Pfam" id="PF01582">
    <property type="entry name" value="TIR"/>
    <property type="match status" value="1"/>
</dbReference>
<sequence>YTTFSLCFFLGKTYDVFISHIGSEKTVQFCKQLLEYLENKWNFKTCLVERDLLAGAATCDNIVESVKDSRCFLLVLTPDYIQVPSDCDQIVSESPEYVKETHWRPYEFQIALEESLKLQTRIVIIKLEKLPANINMDHMKTLKHVIGVTRCLKWEPNVRRKQDKFWKNLLYQLPTSSKWRPTFGQLVQPGTRLSQHKSADDEKPLNRQFSDESGYGEGSPTEETSAPFYSISNELGNSREGHSYSSSHGDIQVSVEENKYGHQKDENIQAEIPNSGKFIV</sequence>
<dbReference type="PANTHER" id="PTHR24365:SF541">
    <property type="entry name" value="PROTEIN TOLL-RELATED"/>
    <property type="match status" value="1"/>
</dbReference>
<evidence type="ECO:0000256" key="4">
    <source>
        <dbReference type="ARBA" id="ARBA00022989"/>
    </source>
</evidence>
<keyword evidence="2" id="KW-0812">Transmembrane</keyword>
<dbReference type="GeneID" id="102808224"/>
<evidence type="ECO:0000313" key="9">
    <source>
        <dbReference type="RefSeq" id="XP_006818761.1"/>
    </source>
</evidence>
<dbReference type="Proteomes" id="UP000694865">
    <property type="component" value="Unplaced"/>
</dbReference>
<name>A0ABM0MFH0_SACKO</name>
<dbReference type="RefSeq" id="XP_006818761.1">
    <property type="nucleotide sequence ID" value="XM_006818698.1"/>
</dbReference>
<dbReference type="InterPro" id="IPR000157">
    <property type="entry name" value="TIR_dom"/>
</dbReference>
<dbReference type="PROSITE" id="PS50104">
    <property type="entry name" value="TIR"/>
    <property type="match status" value="1"/>
</dbReference>
<evidence type="ECO:0000256" key="1">
    <source>
        <dbReference type="ARBA" id="ARBA00004370"/>
    </source>
</evidence>
<evidence type="ECO:0000313" key="8">
    <source>
        <dbReference type="Proteomes" id="UP000694865"/>
    </source>
</evidence>
<evidence type="ECO:0000259" key="7">
    <source>
        <dbReference type="PROSITE" id="PS50104"/>
    </source>
</evidence>
<feature type="domain" description="TIR" evidence="7">
    <location>
        <begin position="12"/>
        <end position="173"/>
    </location>
</feature>
<keyword evidence="3" id="KW-0732">Signal</keyword>
<keyword evidence="8" id="KW-1185">Reference proteome</keyword>
<keyword evidence="4" id="KW-1133">Transmembrane helix</keyword>
<evidence type="ECO:0000256" key="3">
    <source>
        <dbReference type="ARBA" id="ARBA00022729"/>
    </source>
</evidence>